<organism evidence="9 10">
    <name type="scientific">Acanthoscelides obtectus</name>
    <name type="common">Bean weevil</name>
    <name type="synonym">Bruchus obtectus</name>
    <dbReference type="NCBI Taxonomy" id="200917"/>
    <lineage>
        <taxon>Eukaryota</taxon>
        <taxon>Metazoa</taxon>
        <taxon>Ecdysozoa</taxon>
        <taxon>Arthropoda</taxon>
        <taxon>Hexapoda</taxon>
        <taxon>Insecta</taxon>
        <taxon>Pterygota</taxon>
        <taxon>Neoptera</taxon>
        <taxon>Endopterygota</taxon>
        <taxon>Coleoptera</taxon>
        <taxon>Polyphaga</taxon>
        <taxon>Cucujiformia</taxon>
        <taxon>Chrysomeloidea</taxon>
        <taxon>Chrysomelidae</taxon>
        <taxon>Bruchinae</taxon>
        <taxon>Bruchini</taxon>
        <taxon>Acanthoscelides</taxon>
    </lineage>
</organism>
<evidence type="ECO:0000256" key="4">
    <source>
        <dbReference type="ARBA" id="ARBA00022729"/>
    </source>
</evidence>
<feature type="chain" id="PRO_5040182838" description="Glucosylceramidase" evidence="7">
    <location>
        <begin position="19"/>
        <end position="179"/>
    </location>
</feature>
<evidence type="ECO:0000256" key="3">
    <source>
        <dbReference type="ARBA" id="ARBA00012658"/>
    </source>
</evidence>
<evidence type="ECO:0000256" key="5">
    <source>
        <dbReference type="ARBA" id="ARBA00022801"/>
    </source>
</evidence>
<name>A0A9P0K4H0_ACAOB</name>
<evidence type="ECO:0000313" key="9">
    <source>
        <dbReference type="EMBL" id="CAH1966245.1"/>
    </source>
</evidence>
<protein>
    <recommendedName>
        <fullName evidence="3 6">Glucosylceramidase</fullName>
        <ecNumber evidence="3 6">3.2.1.45</ecNumber>
    </recommendedName>
</protein>
<evidence type="ECO:0000256" key="1">
    <source>
        <dbReference type="ARBA" id="ARBA00001013"/>
    </source>
</evidence>
<dbReference type="Gene3D" id="3.20.20.80">
    <property type="entry name" value="Glycosidases"/>
    <property type="match status" value="1"/>
</dbReference>
<dbReference type="EMBL" id="CAKOFQ010006732">
    <property type="protein sequence ID" value="CAH1966245.1"/>
    <property type="molecule type" value="Genomic_DNA"/>
</dbReference>
<dbReference type="GO" id="GO:0004348">
    <property type="term" value="F:glucosylceramidase activity"/>
    <property type="evidence" value="ECO:0007669"/>
    <property type="project" value="UniProtKB-EC"/>
</dbReference>
<keyword evidence="5 6" id="KW-0378">Hydrolase</keyword>
<keyword evidence="10" id="KW-1185">Reference proteome</keyword>
<dbReference type="PRINTS" id="PR00843">
    <property type="entry name" value="GLHYDRLASE30"/>
</dbReference>
<dbReference type="SUPFAM" id="SSF51445">
    <property type="entry name" value="(Trans)glycosidases"/>
    <property type="match status" value="1"/>
</dbReference>
<gene>
    <name evidence="9" type="ORF">ACAOBT_LOCUS6731</name>
</gene>
<evidence type="ECO:0000259" key="8">
    <source>
        <dbReference type="Pfam" id="PF02055"/>
    </source>
</evidence>
<dbReference type="InterPro" id="IPR017853">
    <property type="entry name" value="GH"/>
</dbReference>
<accession>A0A9P0K4H0</accession>
<comment type="similarity">
    <text evidence="2 6">Belongs to the glycosyl hydrolase 30 family.</text>
</comment>
<evidence type="ECO:0000256" key="6">
    <source>
        <dbReference type="RuleBase" id="RU361188"/>
    </source>
</evidence>
<dbReference type="AlphaFoldDB" id="A0A9P0K4H0"/>
<feature type="domain" description="Glycosyl hydrolase family 30 TIM-barrel" evidence="8">
    <location>
        <begin position="94"/>
        <end position="174"/>
    </location>
</feature>
<evidence type="ECO:0000256" key="2">
    <source>
        <dbReference type="ARBA" id="ARBA00005382"/>
    </source>
</evidence>
<feature type="signal peptide" evidence="7">
    <location>
        <begin position="1"/>
        <end position="18"/>
    </location>
</feature>
<sequence length="179" mass="20296">MNYVQWLVLVAVLVKGSADQCLSRNYGNGGTVCVCNAEHCDTVRLESHIPKNKALVYTSNKDGLRFQKTLHQIVSKEKGFDDEIIVGNQTFQEIVGFGGAITDSTAMNILSMDKKLQEEILRSYYSKDGIEYNLARVPIGGTDFSSRKYTYVSEKVDPHLKSFKLQPEDVKYKVRNRYK</sequence>
<evidence type="ECO:0000313" key="10">
    <source>
        <dbReference type="Proteomes" id="UP001152888"/>
    </source>
</evidence>
<keyword evidence="6" id="KW-0746">Sphingolipid metabolism</keyword>
<dbReference type="InterPro" id="IPR033453">
    <property type="entry name" value="Glyco_hydro_30_TIM-barrel"/>
</dbReference>
<comment type="caution">
    <text evidence="9">The sequence shown here is derived from an EMBL/GenBank/DDBJ whole genome shotgun (WGS) entry which is preliminary data.</text>
</comment>
<dbReference type="SUPFAM" id="SSF51011">
    <property type="entry name" value="Glycosyl hydrolase domain"/>
    <property type="match status" value="1"/>
</dbReference>
<keyword evidence="6" id="KW-0443">Lipid metabolism</keyword>
<proteinExistence type="inferred from homology"/>
<keyword evidence="4 7" id="KW-0732">Signal</keyword>
<keyword evidence="6" id="KW-0326">Glycosidase</keyword>
<dbReference type="PANTHER" id="PTHR11069:SF23">
    <property type="entry name" value="LYSOSOMAL ACID GLUCOSYLCERAMIDASE"/>
    <property type="match status" value="1"/>
</dbReference>
<dbReference type="Proteomes" id="UP001152888">
    <property type="component" value="Unassembled WGS sequence"/>
</dbReference>
<dbReference type="EC" id="3.2.1.45" evidence="3 6"/>
<dbReference type="PANTHER" id="PTHR11069">
    <property type="entry name" value="GLUCOSYLCERAMIDASE"/>
    <property type="match status" value="1"/>
</dbReference>
<comment type="catalytic activity">
    <reaction evidence="1">
        <text>a beta-D-glucosyl-(1&lt;-&gt;1')-N-acylsphing-4-enine + H2O = an N-acylsphing-4-enine + D-glucose</text>
        <dbReference type="Rhea" id="RHEA:13269"/>
        <dbReference type="ChEBI" id="CHEBI:4167"/>
        <dbReference type="ChEBI" id="CHEBI:15377"/>
        <dbReference type="ChEBI" id="CHEBI:22801"/>
        <dbReference type="ChEBI" id="CHEBI:52639"/>
        <dbReference type="EC" id="3.2.1.45"/>
    </reaction>
    <physiologicalReaction direction="left-to-right" evidence="1">
        <dbReference type="Rhea" id="RHEA:13270"/>
    </physiologicalReaction>
</comment>
<dbReference type="InterPro" id="IPR001139">
    <property type="entry name" value="Glyco_hydro_30"/>
</dbReference>
<dbReference type="GO" id="GO:0006680">
    <property type="term" value="P:glucosylceramide catabolic process"/>
    <property type="evidence" value="ECO:0007669"/>
    <property type="project" value="TreeGrafter"/>
</dbReference>
<evidence type="ECO:0000256" key="7">
    <source>
        <dbReference type="SAM" id="SignalP"/>
    </source>
</evidence>
<reference evidence="9" key="1">
    <citation type="submission" date="2022-03" db="EMBL/GenBank/DDBJ databases">
        <authorList>
            <person name="Sayadi A."/>
        </authorList>
    </citation>
    <scope>NUCLEOTIDE SEQUENCE</scope>
</reference>
<dbReference type="OrthoDB" id="2160638at2759"/>
<dbReference type="GO" id="GO:0016020">
    <property type="term" value="C:membrane"/>
    <property type="evidence" value="ECO:0007669"/>
    <property type="project" value="GOC"/>
</dbReference>
<dbReference type="Pfam" id="PF02055">
    <property type="entry name" value="Glyco_hydro_30"/>
    <property type="match status" value="1"/>
</dbReference>